<dbReference type="OrthoDB" id="677560at2"/>
<keyword evidence="3" id="KW-0378">Hydrolase</keyword>
<gene>
    <name evidence="3" type="ORF">SAMN06297358_0232</name>
</gene>
<organism evidence="3 4">
    <name type="scientific">Pedobacter xixiisoli</name>
    <dbReference type="NCBI Taxonomy" id="1476464"/>
    <lineage>
        <taxon>Bacteria</taxon>
        <taxon>Pseudomonadati</taxon>
        <taxon>Bacteroidota</taxon>
        <taxon>Sphingobacteriia</taxon>
        <taxon>Sphingobacteriales</taxon>
        <taxon>Sphingobacteriaceae</taxon>
        <taxon>Pedobacter</taxon>
    </lineage>
</organism>
<comment type="similarity">
    <text evidence="1">Belongs to the UPF0213 family.</text>
</comment>
<dbReference type="Gene3D" id="3.40.1440.10">
    <property type="entry name" value="GIY-YIG endonuclease"/>
    <property type="match status" value="1"/>
</dbReference>
<dbReference type="SUPFAM" id="SSF82771">
    <property type="entry name" value="GIY-YIG endonuclease"/>
    <property type="match status" value="1"/>
</dbReference>
<dbReference type="InterPro" id="IPR000305">
    <property type="entry name" value="GIY-YIG_endonuc"/>
</dbReference>
<evidence type="ECO:0000313" key="4">
    <source>
        <dbReference type="Proteomes" id="UP000219281"/>
    </source>
</evidence>
<keyword evidence="3" id="KW-0540">Nuclease</keyword>
<dbReference type="PANTHER" id="PTHR34477">
    <property type="entry name" value="UPF0213 PROTEIN YHBQ"/>
    <property type="match status" value="1"/>
</dbReference>
<evidence type="ECO:0000256" key="1">
    <source>
        <dbReference type="ARBA" id="ARBA00007435"/>
    </source>
</evidence>
<accession>A0A285ZPP6</accession>
<proteinExistence type="inferred from homology"/>
<dbReference type="CDD" id="cd10449">
    <property type="entry name" value="GIY-YIG_SLX1_like"/>
    <property type="match status" value="1"/>
</dbReference>
<evidence type="ECO:0000313" key="3">
    <source>
        <dbReference type="EMBL" id="SOD11600.1"/>
    </source>
</evidence>
<dbReference type="RefSeq" id="WP_097127734.1">
    <property type="nucleotide sequence ID" value="NZ_OCMT01000001.1"/>
</dbReference>
<dbReference type="Pfam" id="PF01541">
    <property type="entry name" value="GIY-YIG"/>
    <property type="match status" value="1"/>
</dbReference>
<keyword evidence="4" id="KW-1185">Reference proteome</keyword>
<dbReference type="InterPro" id="IPR050190">
    <property type="entry name" value="UPF0213_domain"/>
</dbReference>
<keyword evidence="3" id="KW-0255">Endonuclease</keyword>
<dbReference type="Proteomes" id="UP000219281">
    <property type="component" value="Unassembled WGS sequence"/>
</dbReference>
<dbReference type="AlphaFoldDB" id="A0A285ZPP6"/>
<dbReference type="InterPro" id="IPR035901">
    <property type="entry name" value="GIY-YIG_endonuc_sf"/>
</dbReference>
<name>A0A285ZPP6_9SPHI</name>
<dbReference type="EMBL" id="OCMT01000001">
    <property type="protein sequence ID" value="SOD11600.1"/>
    <property type="molecule type" value="Genomic_DNA"/>
</dbReference>
<dbReference type="PANTHER" id="PTHR34477:SF1">
    <property type="entry name" value="UPF0213 PROTEIN YHBQ"/>
    <property type="match status" value="1"/>
</dbReference>
<protein>
    <submittedName>
        <fullName evidence="3">Putative endonuclease</fullName>
    </submittedName>
</protein>
<dbReference type="GO" id="GO:0004519">
    <property type="term" value="F:endonuclease activity"/>
    <property type="evidence" value="ECO:0007669"/>
    <property type="project" value="UniProtKB-KW"/>
</dbReference>
<feature type="domain" description="GIY-YIG" evidence="2">
    <location>
        <begin position="1"/>
        <end position="75"/>
    </location>
</feature>
<reference evidence="4" key="1">
    <citation type="submission" date="2017-09" db="EMBL/GenBank/DDBJ databases">
        <authorList>
            <person name="Varghese N."/>
            <person name="Submissions S."/>
        </authorList>
    </citation>
    <scope>NUCLEOTIDE SEQUENCE [LARGE SCALE GENOMIC DNA]</scope>
    <source>
        <strain evidence="4">CGMCC 1.12803</strain>
    </source>
</reference>
<sequence length="84" mass="9885">MFYTYILQSEKSGTFYVGHTEDMIARLNRHNQGAVTSTRNKGPWKIVYLEEFATKIEANKRELEIKSKKSRKYIEALIARSRKD</sequence>
<dbReference type="PROSITE" id="PS50164">
    <property type="entry name" value="GIY_YIG"/>
    <property type="match status" value="1"/>
</dbReference>
<evidence type="ECO:0000259" key="2">
    <source>
        <dbReference type="PROSITE" id="PS50164"/>
    </source>
</evidence>